<evidence type="ECO:0000313" key="1">
    <source>
        <dbReference type="EMBL" id="QDS86127.1"/>
    </source>
</evidence>
<accession>A0A517LU31</accession>
<protein>
    <recommendedName>
        <fullName evidence="3">Peptidase MA-like domain-containing protein</fullName>
    </recommendedName>
</protein>
<evidence type="ECO:0008006" key="3">
    <source>
        <dbReference type="Google" id="ProtNLM"/>
    </source>
</evidence>
<dbReference type="RefSeq" id="WP_145341726.1">
    <property type="nucleotide sequence ID" value="NZ_CP036261.1"/>
</dbReference>
<dbReference type="KEGG" id="ruv:EC9_02860"/>
<organism evidence="1 2">
    <name type="scientific">Rosistilla ulvae</name>
    <dbReference type="NCBI Taxonomy" id="1930277"/>
    <lineage>
        <taxon>Bacteria</taxon>
        <taxon>Pseudomonadati</taxon>
        <taxon>Planctomycetota</taxon>
        <taxon>Planctomycetia</taxon>
        <taxon>Pirellulales</taxon>
        <taxon>Pirellulaceae</taxon>
        <taxon>Rosistilla</taxon>
    </lineage>
</organism>
<keyword evidence="2" id="KW-1185">Reference proteome</keyword>
<proteinExistence type="predicted"/>
<evidence type="ECO:0000313" key="2">
    <source>
        <dbReference type="Proteomes" id="UP000319557"/>
    </source>
</evidence>
<gene>
    <name evidence="1" type="ORF">EC9_02860</name>
</gene>
<sequence length="364" mass="40168">MEARFLRSLFVVATLLAVPAFGAGYRTQNFIVQASTPQFAQQVGDAAEQFRSQLAIDWLGSELPPWPAPCPIRVQDAPHLGAGGATEYTPTRRGVRDFRMSIQGSQIRIMDSVLPHEVTHTVLATHFGQPLPRWADEGASTTVEHHSERQRHEEMLREFLSNNRGIPMNQMFMMREYPSDILPLYAQGFSVSRFLIEQGGRRKFVDFVGETLQGSQWTHAVRRHYGYESLSELQDTWLAWVASGSGPVDAYVKNRGPAAADVAQVAAVAPTGNMSQSGDVTQIAAATPSPQRQGMQATLASADGSGWYMRRRQEVAAGEVADPEPSQSFNKKSIRDHGLARPQAMQTIAPQGVPWGPEQGTVWR</sequence>
<reference evidence="1 2" key="1">
    <citation type="submission" date="2019-02" db="EMBL/GenBank/DDBJ databases">
        <title>Deep-cultivation of Planctomycetes and their phenomic and genomic characterization uncovers novel biology.</title>
        <authorList>
            <person name="Wiegand S."/>
            <person name="Jogler M."/>
            <person name="Boedeker C."/>
            <person name="Pinto D."/>
            <person name="Vollmers J."/>
            <person name="Rivas-Marin E."/>
            <person name="Kohn T."/>
            <person name="Peeters S.H."/>
            <person name="Heuer A."/>
            <person name="Rast P."/>
            <person name="Oberbeckmann S."/>
            <person name="Bunk B."/>
            <person name="Jeske O."/>
            <person name="Meyerdierks A."/>
            <person name="Storesund J.E."/>
            <person name="Kallscheuer N."/>
            <person name="Luecker S."/>
            <person name="Lage O.M."/>
            <person name="Pohl T."/>
            <person name="Merkel B.J."/>
            <person name="Hornburger P."/>
            <person name="Mueller R.-W."/>
            <person name="Bruemmer F."/>
            <person name="Labrenz M."/>
            <person name="Spormann A.M."/>
            <person name="Op den Camp H."/>
            <person name="Overmann J."/>
            <person name="Amann R."/>
            <person name="Jetten M.S.M."/>
            <person name="Mascher T."/>
            <person name="Medema M.H."/>
            <person name="Devos D.P."/>
            <person name="Kaster A.-K."/>
            <person name="Ovreas L."/>
            <person name="Rohde M."/>
            <person name="Galperin M.Y."/>
            <person name="Jogler C."/>
        </authorList>
    </citation>
    <scope>NUCLEOTIDE SEQUENCE [LARGE SCALE GENOMIC DNA]</scope>
    <source>
        <strain evidence="1 2">EC9</strain>
    </source>
</reference>
<dbReference type="AlphaFoldDB" id="A0A517LU31"/>
<dbReference type="Proteomes" id="UP000319557">
    <property type="component" value="Chromosome"/>
</dbReference>
<dbReference type="EMBL" id="CP036261">
    <property type="protein sequence ID" value="QDS86127.1"/>
    <property type="molecule type" value="Genomic_DNA"/>
</dbReference>
<dbReference type="OrthoDB" id="260154at2"/>
<name>A0A517LU31_9BACT</name>